<dbReference type="InParanoid" id="A0A672R269"/>
<keyword evidence="4" id="KW-1185">Reference proteome</keyword>
<dbReference type="InterPro" id="IPR047877">
    <property type="entry name" value="UBL7_Ubl"/>
</dbReference>
<gene>
    <name evidence="3" type="primary">LOC107595265</name>
</gene>
<evidence type="ECO:0000256" key="1">
    <source>
        <dbReference type="SAM" id="MobiDB-lite"/>
    </source>
</evidence>
<reference evidence="3" key="1">
    <citation type="submission" date="2025-08" db="UniProtKB">
        <authorList>
            <consortium name="Ensembl"/>
        </authorList>
    </citation>
    <scope>IDENTIFICATION</scope>
</reference>
<dbReference type="Ensembl" id="ENSSGRT00000087876.1">
    <property type="protein sequence ID" value="ENSSGRP00000082529.1"/>
    <property type="gene ID" value="ENSSGRG00000041691.1"/>
</dbReference>
<dbReference type="SUPFAM" id="SSF54236">
    <property type="entry name" value="Ubiquitin-like"/>
    <property type="match status" value="1"/>
</dbReference>
<evidence type="ECO:0000313" key="4">
    <source>
        <dbReference type="Proteomes" id="UP000472262"/>
    </source>
</evidence>
<feature type="region of interest" description="Disordered" evidence="1">
    <location>
        <begin position="228"/>
        <end position="251"/>
    </location>
</feature>
<dbReference type="InterPro" id="IPR000626">
    <property type="entry name" value="Ubiquitin-like_dom"/>
</dbReference>
<dbReference type="SMART" id="SM00213">
    <property type="entry name" value="UBQ"/>
    <property type="match status" value="1"/>
</dbReference>
<proteinExistence type="predicted"/>
<dbReference type="PANTHER" id="PTHR10677">
    <property type="entry name" value="UBIQUILIN"/>
    <property type="match status" value="1"/>
</dbReference>
<organism evidence="3 4">
    <name type="scientific">Sinocyclocheilus grahami</name>
    <name type="common">Dianchi golden-line fish</name>
    <name type="synonym">Barbus grahami</name>
    <dbReference type="NCBI Taxonomy" id="75366"/>
    <lineage>
        <taxon>Eukaryota</taxon>
        <taxon>Metazoa</taxon>
        <taxon>Chordata</taxon>
        <taxon>Craniata</taxon>
        <taxon>Vertebrata</taxon>
        <taxon>Euteleostomi</taxon>
        <taxon>Actinopterygii</taxon>
        <taxon>Neopterygii</taxon>
        <taxon>Teleostei</taxon>
        <taxon>Ostariophysi</taxon>
        <taxon>Cypriniformes</taxon>
        <taxon>Cyprinidae</taxon>
        <taxon>Cyprininae</taxon>
        <taxon>Sinocyclocheilus</taxon>
    </lineage>
</organism>
<dbReference type="FunFam" id="3.10.20.90:FF:000139">
    <property type="entry name" value="ubiquitin-like protein 7"/>
    <property type="match status" value="1"/>
</dbReference>
<evidence type="ECO:0000313" key="3">
    <source>
        <dbReference type="Ensembl" id="ENSSGRP00000082529.1"/>
    </source>
</evidence>
<dbReference type="Pfam" id="PF00240">
    <property type="entry name" value="ubiquitin"/>
    <property type="match status" value="1"/>
</dbReference>
<name>A0A672R269_SINGR</name>
<sequence length="367" mass="39625">MAFSEWRLSLKLLDQPSLPKSVLQFPETEPGDVPPGEYRVSTLKQLVSAQIPDAIPDPELIELVYCGRKLKDDLTLESYGIQSGSTVHILRKSWPEPEIHPEPVDKVAAAREFRVLQAALHTSTAYRDSVFKMLNNKESLDQIIIATPGLSSDPVALGVLQDKDLFIQFTDPNMLDTLANSHPALVNAIILVLHSVAGSVPPQQSASSSRNVSSSSYSDMPGGFLFEGMSDDDEDFQSGNRGGPSTLASGLAGMRPASLGYNGAVGPRPITQSELATALALASTPESSAVTPTTGNQVQDTSVETMSRHLSKWCFPCMKDTLLRASSITHPSHQLQSIVKKLHYPRCCKEISTNQRAVVSKSGQTSA</sequence>
<accession>A0A672R269</accession>
<dbReference type="InterPro" id="IPR029071">
    <property type="entry name" value="Ubiquitin-like_domsf"/>
</dbReference>
<dbReference type="Gene3D" id="3.10.20.90">
    <property type="entry name" value="Phosphatidylinositol 3-kinase Catalytic Subunit, Chain A, domain 1"/>
    <property type="match status" value="1"/>
</dbReference>
<protein>
    <submittedName>
        <fullName evidence="3">Ubiquitin-like protein 7</fullName>
    </submittedName>
</protein>
<dbReference type="PROSITE" id="PS50053">
    <property type="entry name" value="UBIQUITIN_2"/>
    <property type="match status" value="1"/>
</dbReference>
<dbReference type="PANTHER" id="PTHR10677:SF25">
    <property type="entry name" value="UBIQUITIN-LIKE PROTEIN 7"/>
    <property type="match status" value="1"/>
</dbReference>
<dbReference type="GO" id="GO:0031593">
    <property type="term" value="F:polyubiquitin modification-dependent protein binding"/>
    <property type="evidence" value="ECO:0007669"/>
    <property type="project" value="TreeGrafter"/>
</dbReference>
<dbReference type="Proteomes" id="UP000472262">
    <property type="component" value="Unassembled WGS sequence"/>
</dbReference>
<dbReference type="GO" id="GO:0005829">
    <property type="term" value="C:cytosol"/>
    <property type="evidence" value="ECO:0007669"/>
    <property type="project" value="TreeGrafter"/>
</dbReference>
<dbReference type="InterPro" id="IPR015496">
    <property type="entry name" value="Ubiquilin"/>
</dbReference>
<dbReference type="GO" id="GO:0006511">
    <property type="term" value="P:ubiquitin-dependent protein catabolic process"/>
    <property type="evidence" value="ECO:0007669"/>
    <property type="project" value="TreeGrafter"/>
</dbReference>
<dbReference type="CDD" id="cd01815">
    <property type="entry name" value="Ubl_UBL7"/>
    <property type="match status" value="1"/>
</dbReference>
<evidence type="ECO:0000259" key="2">
    <source>
        <dbReference type="PROSITE" id="PS50053"/>
    </source>
</evidence>
<dbReference type="AlphaFoldDB" id="A0A672R269"/>
<feature type="domain" description="Ubiquitin-like" evidence="2">
    <location>
        <begin position="40"/>
        <end position="92"/>
    </location>
</feature>
<reference evidence="3" key="2">
    <citation type="submission" date="2025-09" db="UniProtKB">
        <authorList>
            <consortium name="Ensembl"/>
        </authorList>
    </citation>
    <scope>IDENTIFICATION</scope>
</reference>